<keyword evidence="7" id="KW-1185">Reference proteome</keyword>
<dbReference type="InterPro" id="IPR036236">
    <property type="entry name" value="Znf_C2H2_sf"/>
</dbReference>
<protein>
    <submittedName>
        <fullName evidence="8">Protein PF14_0175-like</fullName>
    </submittedName>
</protein>
<dbReference type="RefSeq" id="XP_024877332.1">
    <property type="nucleotide sequence ID" value="XM_025021564.1"/>
</dbReference>
<organism evidence="7 8">
    <name type="scientific">Temnothorax curvispinosus</name>
    <dbReference type="NCBI Taxonomy" id="300111"/>
    <lineage>
        <taxon>Eukaryota</taxon>
        <taxon>Metazoa</taxon>
        <taxon>Ecdysozoa</taxon>
        <taxon>Arthropoda</taxon>
        <taxon>Hexapoda</taxon>
        <taxon>Insecta</taxon>
        <taxon>Pterygota</taxon>
        <taxon>Neoptera</taxon>
        <taxon>Endopterygota</taxon>
        <taxon>Hymenoptera</taxon>
        <taxon>Apocrita</taxon>
        <taxon>Aculeata</taxon>
        <taxon>Formicoidea</taxon>
        <taxon>Formicidae</taxon>
        <taxon>Myrmicinae</taxon>
        <taxon>Temnothorax</taxon>
    </lineage>
</organism>
<dbReference type="PROSITE" id="PS50808">
    <property type="entry name" value="ZF_BED"/>
    <property type="match status" value="1"/>
</dbReference>
<feature type="compositionally biased region" description="Low complexity" evidence="5">
    <location>
        <begin position="87"/>
        <end position="99"/>
    </location>
</feature>
<name>A0A6J1Q560_9HYME</name>
<feature type="domain" description="BED-type" evidence="6">
    <location>
        <begin position="1"/>
        <end position="39"/>
    </location>
</feature>
<feature type="compositionally biased region" description="Low complexity" evidence="5">
    <location>
        <begin position="110"/>
        <end position="126"/>
    </location>
</feature>
<keyword evidence="1" id="KW-0479">Metal-binding</keyword>
<evidence type="ECO:0000313" key="7">
    <source>
        <dbReference type="Proteomes" id="UP000504618"/>
    </source>
</evidence>
<gene>
    <name evidence="8" type="primary">LOC112458096</name>
</gene>
<keyword evidence="3" id="KW-0862">Zinc</keyword>
<dbReference type="Pfam" id="PF02892">
    <property type="entry name" value="zf-BED"/>
    <property type="match status" value="1"/>
</dbReference>
<evidence type="ECO:0000256" key="4">
    <source>
        <dbReference type="PROSITE-ProRule" id="PRU00027"/>
    </source>
</evidence>
<dbReference type="SUPFAM" id="SSF57667">
    <property type="entry name" value="beta-beta-alpha zinc fingers"/>
    <property type="match status" value="1"/>
</dbReference>
<dbReference type="GO" id="GO:0003677">
    <property type="term" value="F:DNA binding"/>
    <property type="evidence" value="ECO:0007669"/>
    <property type="project" value="InterPro"/>
</dbReference>
<accession>A0A6J1Q560</accession>
<evidence type="ECO:0000259" key="6">
    <source>
        <dbReference type="PROSITE" id="PS50808"/>
    </source>
</evidence>
<evidence type="ECO:0000256" key="5">
    <source>
        <dbReference type="SAM" id="MobiDB-lite"/>
    </source>
</evidence>
<keyword evidence="2 4" id="KW-0863">Zinc-finger</keyword>
<dbReference type="GO" id="GO:0008270">
    <property type="term" value="F:zinc ion binding"/>
    <property type="evidence" value="ECO:0007669"/>
    <property type="project" value="UniProtKB-KW"/>
</dbReference>
<dbReference type="SMART" id="SM00614">
    <property type="entry name" value="ZnF_BED"/>
    <property type="match status" value="1"/>
</dbReference>
<evidence type="ECO:0000256" key="3">
    <source>
        <dbReference type="ARBA" id="ARBA00022833"/>
    </source>
</evidence>
<evidence type="ECO:0000256" key="1">
    <source>
        <dbReference type="ARBA" id="ARBA00022723"/>
    </source>
</evidence>
<dbReference type="Proteomes" id="UP000504618">
    <property type="component" value="Unplaced"/>
</dbReference>
<sequence>MVWDYFIRTENGGFCKLCGQTVKSGGNTTNLKNHINRKHGDISITKSNNVQNKRKQEEQHDHRKRKDYVNDDQDDPDIPDKDDPAYSNDSIDIDTINSNDSDKDKDKDIISIPSPSPSCSSSSSKSLNVKKLKNESIGTKTVKLFQPRIDKALLNVKAFEKREV</sequence>
<dbReference type="AlphaFoldDB" id="A0A6J1Q560"/>
<evidence type="ECO:0000256" key="2">
    <source>
        <dbReference type="ARBA" id="ARBA00022771"/>
    </source>
</evidence>
<dbReference type="OrthoDB" id="2438421at2759"/>
<reference evidence="8" key="1">
    <citation type="submission" date="2025-08" db="UniProtKB">
        <authorList>
            <consortium name="RefSeq"/>
        </authorList>
    </citation>
    <scope>IDENTIFICATION</scope>
    <source>
        <tissue evidence="8">Whole body</tissue>
    </source>
</reference>
<evidence type="ECO:0000313" key="8">
    <source>
        <dbReference type="RefSeq" id="XP_024877332.1"/>
    </source>
</evidence>
<proteinExistence type="predicted"/>
<feature type="compositionally biased region" description="Basic and acidic residues" evidence="5">
    <location>
        <begin position="100"/>
        <end position="109"/>
    </location>
</feature>
<feature type="region of interest" description="Disordered" evidence="5">
    <location>
        <begin position="46"/>
        <end position="129"/>
    </location>
</feature>
<dbReference type="InterPro" id="IPR003656">
    <property type="entry name" value="Znf_BED"/>
</dbReference>
<dbReference type="GeneID" id="112458096"/>